<feature type="transmembrane region" description="Helical" evidence="12">
    <location>
        <begin position="12"/>
        <end position="30"/>
    </location>
</feature>
<dbReference type="GO" id="GO:0003755">
    <property type="term" value="F:peptidyl-prolyl cis-trans isomerase activity"/>
    <property type="evidence" value="ECO:0007669"/>
    <property type="project" value="UniProtKB-KW"/>
</dbReference>
<evidence type="ECO:0000256" key="11">
    <source>
        <dbReference type="PROSITE-ProRule" id="PRU00278"/>
    </source>
</evidence>
<dbReference type="GO" id="GO:0005886">
    <property type="term" value="C:plasma membrane"/>
    <property type="evidence" value="ECO:0007669"/>
    <property type="project" value="UniProtKB-SubCell"/>
</dbReference>
<comment type="similarity">
    <text evidence="8">Belongs to the PpiD chaperone family.</text>
</comment>
<keyword evidence="3" id="KW-0997">Cell inner membrane</keyword>
<evidence type="ECO:0000256" key="8">
    <source>
        <dbReference type="ARBA" id="ARBA00038408"/>
    </source>
</evidence>
<dbReference type="SUPFAM" id="SSF109998">
    <property type="entry name" value="Triger factor/SurA peptide-binding domain-like"/>
    <property type="match status" value="1"/>
</dbReference>
<keyword evidence="4 12" id="KW-0812">Transmembrane</keyword>
<protein>
    <recommendedName>
        <fullName evidence="9">Periplasmic chaperone PpiD</fullName>
    </recommendedName>
    <alternativeName>
        <fullName evidence="10">Periplasmic folding chaperone</fullName>
    </alternativeName>
</protein>
<evidence type="ECO:0000256" key="5">
    <source>
        <dbReference type="ARBA" id="ARBA00022989"/>
    </source>
</evidence>
<keyword evidence="15" id="KW-1185">Reference proteome</keyword>
<evidence type="ECO:0000256" key="7">
    <source>
        <dbReference type="ARBA" id="ARBA00023186"/>
    </source>
</evidence>
<reference evidence="14 15" key="1">
    <citation type="submission" date="2018-01" db="EMBL/GenBank/DDBJ databases">
        <title>Halomonas endophytica sp. nov., isolated from storage liquid in the stems of Populus euphratica.</title>
        <authorList>
            <person name="Chen C."/>
        </authorList>
    </citation>
    <scope>NUCLEOTIDE SEQUENCE [LARGE SCALE GENOMIC DNA]</scope>
    <source>
        <strain evidence="14 15">MC28</strain>
    </source>
</reference>
<dbReference type="PANTHER" id="PTHR47529">
    <property type="entry name" value="PEPTIDYL-PROLYL CIS-TRANS ISOMERASE D"/>
    <property type="match status" value="1"/>
</dbReference>
<dbReference type="AlphaFoldDB" id="A0A2N7UAM2"/>
<dbReference type="OrthoDB" id="9812372at2"/>
<dbReference type="InterPro" id="IPR046357">
    <property type="entry name" value="PPIase_dom_sf"/>
</dbReference>
<feature type="domain" description="PpiC" evidence="13">
    <location>
        <begin position="256"/>
        <end position="355"/>
    </location>
</feature>
<evidence type="ECO:0000256" key="9">
    <source>
        <dbReference type="ARBA" id="ARBA00040743"/>
    </source>
</evidence>
<evidence type="ECO:0000256" key="3">
    <source>
        <dbReference type="ARBA" id="ARBA00022519"/>
    </source>
</evidence>
<dbReference type="RefSeq" id="WP_102651911.1">
    <property type="nucleotide sequence ID" value="NZ_PNRF01000007.1"/>
</dbReference>
<evidence type="ECO:0000313" key="14">
    <source>
        <dbReference type="EMBL" id="PMR77497.1"/>
    </source>
</evidence>
<evidence type="ECO:0000259" key="13">
    <source>
        <dbReference type="PROSITE" id="PS50198"/>
    </source>
</evidence>
<dbReference type="PROSITE" id="PS50198">
    <property type="entry name" value="PPIC_PPIASE_2"/>
    <property type="match status" value="1"/>
</dbReference>
<dbReference type="Gene3D" id="1.10.4030.10">
    <property type="entry name" value="Porin chaperone SurA, peptide-binding domain"/>
    <property type="match status" value="1"/>
</dbReference>
<evidence type="ECO:0000256" key="1">
    <source>
        <dbReference type="ARBA" id="ARBA00004382"/>
    </source>
</evidence>
<keyword evidence="7" id="KW-0143">Chaperone</keyword>
<evidence type="ECO:0000256" key="12">
    <source>
        <dbReference type="SAM" id="Phobius"/>
    </source>
</evidence>
<comment type="caution">
    <text evidence="14">The sequence shown here is derived from an EMBL/GenBank/DDBJ whole genome shotgun (WGS) entry which is preliminary data.</text>
</comment>
<accession>A0A2N7UAM2</accession>
<name>A0A2N7UAM2_9GAMM</name>
<dbReference type="Pfam" id="PF00639">
    <property type="entry name" value="Rotamase"/>
    <property type="match status" value="1"/>
</dbReference>
<sequence>MLQSIRDRSRSWGAKIIIGAVVVTMALFGVESLVGLFGGGGDEVAKVNGQTITRQELEMEVQRAIRSGQVPPEQERALRGQVLDELIGERLLTAFADDGGMYLSDEQLDQVIVALPEFQDQNGRFDADLFRNRLASAGFSPTTFRAALRIDLKRQQLQQGLAASDFTLENEQEILAALQRQTRSFRYHVLTTDDLPEPVEVSEQDLVVYYEANAERYQRPEQVRLEYVIVDRQEMAEQVDVGDEAIRDAWEERGRDADRRVSHIMASFNGERGRDEAEERLEEVRERLAEGEDFADLALRYSDDPTTAEQGGDLGMISRGFFGQAFDDAAFGIGLGQVSGVVETSNGLHLVKVTELDQPPIEEMRDELRRELALVEVNDVFNRRVQALIDESFAADDLASVADGLELSLEESDWVSRDGGQGVLSEPGVMSEAFSEDVLVEGFNSEVIELDEDRRMVLRVAEHRETTVLPLDEVRDQVMAAVERRKEREALLDVAREQVERLRGGEQLERDWEQVEGVTRQGGQAPGAVERAAFRLPHPGDDPVYGHAVDGERVVLVALDNVAEGEVDAEVERFVARMAEQLRAQAAIQGLQSHLRESAEISR</sequence>
<keyword evidence="11" id="KW-0697">Rotamase</keyword>
<keyword evidence="6 12" id="KW-0472">Membrane</keyword>
<dbReference type="Pfam" id="PF13624">
    <property type="entry name" value="SurA_N_3"/>
    <property type="match status" value="1"/>
</dbReference>
<evidence type="ECO:0000256" key="6">
    <source>
        <dbReference type="ARBA" id="ARBA00023136"/>
    </source>
</evidence>
<dbReference type="InterPro" id="IPR027304">
    <property type="entry name" value="Trigger_fact/SurA_dom_sf"/>
</dbReference>
<keyword evidence="2" id="KW-1003">Cell membrane</keyword>
<evidence type="ECO:0000256" key="10">
    <source>
        <dbReference type="ARBA" id="ARBA00042775"/>
    </source>
</evidence>
<dbReference type="EMBL" id="PNRF01000007">
    <property type="protein sequence ID" value="PMR77497.1"/>
    <property type="molecule type" value="Genomic_DNA"/>
</dbReference>
<dbReference type="Gene3D" id="3.10.50.40">
    <property type="match status" value="1"/>
</dbReference>
<gene>
    <name evidence="14" type="ORF">C1H69_02925</name>
</gene>
<organism evidence="14 15">
    <name type="scientific">Billgrantia endophytica</name>
    <dbReference type="NCBI Taxonomy" id="2033802"/>
    <lineage>
        <taxon>Bacteria</taxon>
        <taxon>Pseudomonadati</taxon>
        <taxon>Pseudomonadota</taxon>
        <taxon>Gammaproteobacteria</taxon>
        <taxon>Oceanospirillales</taxon>
        <taxon>Halomonadaceae</taxon>
        <taxon>Billgrantia</taxon>
    </lineage>
</organism>
<keyword evidence="11 14" id="KW-0413">Isomerase</keyword>
<dbReference type="Proteomes" id="UP000235803">
    <property type="component" value="Unassembled WGS sequence"/>
</dbReference>
<keyword evidence="5 12" id="KW-1133">Transmembrane helix</keyword>
<dbReference type="InterPro" id="IPR052029">
    <property type="entry name" value="PpiD_chaperone"/>
</dbReference>
<proteinExistence type="inferred from homology"/>
<dbReference type="InterPro" id="IPR023058">
    <property type="entry name" value="PPIase_PpiC_CS"/>
</dbReference>
<comment type="subcellular location">
    <subcellularLocation>
        <location evidence="1">Cell inner membrane</location>
        <topology evidence="1">Single-pass type II membrane protein</topology>
        <orientation evidence="1">Periplasmic side</orientation>
    </subcellularLocation>
</comment>
<dbReference type="SUPFAM" id="SSF54534">
    <property type="entry name" value="FKBP-like"/>
    <property type="match status" value="1"/>
</dbReference>
<evidence type="ECO:0000256" key="2">
    <source>
        <dbReference type="ARBA" id="ARBA00022475"/>
    </source>
</evidence>
<dbReference type="InterPro" id="IPR000297">
    <property type="entry name" value="PPIase_PpiC"/>
</dbReference>
<dbReference type="PANTHER" id="PTHR47529:SF1">
    <property type="entry name" value="PERIPLASMIC CHAPERONE PPID"/>
    <property type="match status" value="1"/>
</dbReference>
<evidence type="ECO:0000313" key="15">
    <source>
        <dbReference type="Proteomes" id="UP000235803"/>
    </source>
</evidence>
<dbReference type="PROSITE" id="PS01096">
    <property type="entry name" value="PPIC_PPIASE_1"/>
    <property type="match status" value="1"/>
</dbReference>
<evidence type="ECO:0000256" key="4">
    <source>
        <dbReference type="ARBA" id="ARBA00022692"/>
    </source>
</evidence>